<organism evidence="1">
    <name type="scientific">uncultured Caudovirales phage</name>
    <dbReference type="NCBI Taxonomy" id="2100421"/>
    <lineage>
        <taxon>Viruses</taxon>
        <taxon>Duplodnaviria</taxon>
        <taxon>Heunggongvirae</taxon>
        <taxon>Uroviricota</taxon>
        <taxon>Caudoviricetes</taxon>
        <taxon>Peduoviridae</taxon>
        <taxon>Maltschvirus</taxon>
        <taxon>Maltschvirus maltsch</taxon>
    </lineage>
</organism>
<evidence type="ECO:0000313" key="1">
    <source>
        <dbReference type="EMBL" id="CAB4139453.1"/>
    </source>
</evidence>
<accession>A0A6J5M1R8</accession>
<reference evidence="1" key="1">
    <citation type="submission" date="2020-04" db="EMBL/GenBank/DDBJ databases">
        <authorList>
            <person name="Chiriac C."/>
            <person name="Salcher M."/>
            <person name="Ghai R."/>
            <person name="Kavagutti S V."/>
        </authorList>
    </citation>
    <scope>NUCLEOTIDE SEQUENCE</scope>
</reference>
<proteinExistence type="predicted"/>
<name>A0A6J5M1R8_9CAUD</name>
<protein>
    <submittedName>
        <fullName evidence="1">Uncharacterized protein</fullName>
    </submittedName>
</protein>
<dbReference type="EMBL" id="LR796350">
    <property type="protein sequence ID" value="CAB4139453.1"/>
    <property type="molecule type" value="Genomic_DNA"/>
</dbReference>
<gene>
    <name evidence="1" type="ORF">UFOVP340_40</name>
</gene>
<sequence>MPTATPKPAEPTVITAGWNAFVKDNKCIGYSEFKKDGKYAGTLTIINKPTEAELRAELFVLNISLPA</sequence>